<dbReference type="EMBL" id="BKCP01006626">
    <property type="protein sequence ID" value="GER43457.1"/>
    <property type="molecule type" value="Genomic_DNA"/>
</dbReference>
<evidence type="ECO:0000313" key="2">
    <source>
        <dbReference type="Proteomes" id="UP000325081"/>
    </source>
</evidence>
<sequence length="233" mass="27342">MHWTDLRPPPMVNGRTLPPRSMPFRIQSQPRHTYSEKKAAPPLIVDSQIRVVDALIYQFISRVVASLDFLNLWREGFEDRSAVVFRTVFITQLCELTHSEGRTHWDLITWCDLVSSDLLSNFVKMRVHSIHFGAKNQATWLLGHVERKKIIVYTGYYLSLMRDRGFLDDFELFFCFIVFPNFSVTTHSFTRLASRSPMIAAFDLCRDMTFSNSIQMTSRCIDLWTNWIFLPYN</sequence>
<dbReference type="AlphaFoldDB" id="A0A5A7QG85"/>
<keyword evidence="2" id="KW-1185">Reference proteome</keyword>
<organism evidence="1 2">
    <name type="scientific">Striga asiatica</name>
    <name type="common">Asiatic witchweed</name>
    <name type="synonym">Buchnera asiatica</name>
    <dbReference type="NCBI Taxonomy" id="4170"/>
    <lineage>
        <taxon>Eukaryota</taxon>
        <taxon>Viridiplantae</taxon>
        <taxon>Streptophyta</taxon>
        <taxon>Embryophyta</taxon>
        <taxon>Tracheophyta</taxon>
        <taxon>Spermatophyta</taxon>
        <taxon>Magnoliopsida</taxon>
        <taxon>eudicotyledons</taxon>
        <taxon>Gunneridae</taxon>
        <taxon>Pentapetalae</taxon>
        <taxon>asterids</taxon>
        <taxon>lamiids</taxon>
        <taxon>Lamiales</taxon>
        <taxon>Orobanchaceae</taxon>
        <taxon>Buchnereae</taxon>
        <taxon>Striga</taxon>
    </lineage>
</organism>
<comment type="caution">
    <text evidence="1">The sequence shown here is derived from an EMBL/GenBank/DDBJ whole genome shotgun (WGS) entry which is preliminary data.</text>
</comment>
<accession>A0A5A7QG85</accession>
<gene>
    <name evidence="1" type="ORF">STAS_20312</name>
</gene>
<evidence type="ECO:0000313" key="1">
    <source>
        <dbReference type="EMBL" id="GER43457.1"/>
    </source>
</evidence>
<dbReference type="Proteomes" id="UP000325081">
    <property type="component" value="Unassembled WGS sequence"/>
</dbReference>
<reference evidence="2" key="1">
    <citation type="journal article" date="2019" name="Curr. Biol.">
        <title>Genome Sequence of Striga asiatica Provides Insight into the Evolution of Plant Parasitism.</title>
        <authorList>
            <person name="Yoshida S."/>
            <person name="Kim S."/>
            <person name="Wafula E.K."/>
            <person name="Tanskanen J."/>
            <person name="Kim Y.M."/>
            <person name="Honaas L."/>
            <person name="Yang Z."/>
            <person name="Spallek T."/>
            <person name="Conn C.E."/>
            <person name="Ichihashi Y."/>
            <person name="Cheong K."/>
            <person name="Cui S."/>
            <person name="Der J.P."/>
            <person name="Gundlach H."/>
            <person name="Jiao Y."/>
            <person name="Hori C."/>
            <person name="Ishida J.K."/>
            <person name="Kasahara H."/>
            <person name="Kiba T."/>
            <person name="Kim M.S."/>
            <person name="Koo N."/>
            <person name="Laohavisit A."/>
            <person name="Lee Y.H."/>
            <person name="Lumba S."/>
            <person name="McCourt P."/>
            <person name="Mortimer J.C."/>
            <person name="Mutuku J.M."/>
            <person name="Nomura T."/>
            <person name="Sasaki-Sekimoto Y."/>
            <person name="Seto Y."/>
            <person name="Wang Y."/>
            <person name="Wakatake T."/>
            <person name="Sakakibara H."/>
            <person name="Demura T."/>
            <person name="Yamaguchi S."/>
            <person name="Yoneyama K."/>
            <person name="Manabe R.I."/>
            <person name="Nelson D.C."/>
            <person name="Schulman A.H."/>
            <person name="Timko M.P."/>
            <person name="dePamphilis C.W."/>
            <person name="Choi D."/>
            <person name="Shirasu K."/>
        </authorList>
    </citation>
    <scope>NUCLEOTIDE SEQUENCE [LARGE SCALE GENOMIC DNA]</scope>
    <source>
        <strain evidence="2">cv. UVA1</strain>
    </source>
</reference>
<keyword evidence="1" id="KW-0808">Transferase</keyword>
<dbReference type="GO" id="GO:0016757">
    <property type="term" value="F:glycosyltransferase activity"/>
    <property type="evidence" value="ECO:0007669"/>
    <property type="project" value="UniProtKB-KW"/>
</dbReference>
<keyword evidence="1" id="KW-0328">Glycosyltransferase</keyword>
<proteinExistence type="predicted"/>
<name>A0A5A7QG85_STRAF</name>
<protein>
    <submittedName>
        <fullName evidence="1">UDP-GlcNAc:betaGal beta-1,3-N-acetylglucosaminyltransferase 7</fullName>
    </submittedName>
</protein>